<sequence>MMILKTFIAALSLFPMAMQSNQTAGDAAPIISKPLTAAQQEKIYCVASIALVAAEQDRGIASALKYHDMRGEGKKWIGFAGEELMRETGEPREIIALYFKEAAEHLQRTSIDNANAQAYLDGQMDKCTKLMRTDLARDAEIQAQIEAQNEAAGDALAHEEEVNP</sequence>
<evidence type="ECO:0000313" key="3">
    <source>
        <dbReference type="Proteomes" id="UP000242561"/>
    </source>
</evidence>
<dbReference type="STRING" id="1913578.LPB140_04450"/>
<dbReference type="Proteomes" id="UP000242561">
    <property type="component" value="Chromosome"/>
</dbReference>
<feature type="signal peptide" evidence="1">
    <location>
        <begin position="1"/>
        <end position="24"/>
    </location>
</feature>
<name>A0A1L3JAL5_9SPHN</name>
<proteinExistence type="predicted"/>
<reference evidence="2 3" key="1">
    <citation type="submission" date="2016-11" db="EMBL/GenBank/DDBJ databases">
        <title>Sphingorhabdus sp. LPB0140, isolated from marine environment.</title>
        <authorList>
            <person name="Kim E."/>
            <person name="Yi H."/>
        </authorList>
    </citation>
    <scope>NUCLEOTIDE SEQUENCE [LARGE SCALE GENOMIC DNA]</scope>
    <source>
        <strain evidence="2 3">LPB0140</strain>
    </source>
</reference>
<organism evidence="2 3">
    <name type="scientific">Sphingorhabdus lutea</name>
    <dbReference type="NCBI Taxonomy" id="1913578"/>
    <lineage>
        <taxon>Bacteria</taxon>
        <taxon>Pseudomonadati</taxon>
        <taxon>Pseudomonadota</taxon>
        <taxon>Alphaproteobacteria</taxon>
        <taxon>Sphingomonadales</taxon>
        <taxon>Sphingomonadaceae</taxon>
        <taxon>Sphingorhabdus</taxon>
    </lineage>
</organism>
<evidence type="ECO:0000313" key="2">
    <source>
        <dbReference type="EMBL" id="APG62180.1"/>
    </source>
</evidence>
<keyword evidence="1" id="KW-0732">Signal</keyword>
<feature type="chain" id="PRO_5012408281" evidence="1">
    <location>
        <begin position="25"/>
        <end position="164"/>
    </location>
</feature>
<dbReference type="AlphaFoldDB" id="A0A1L3JAL5"/>
<keyword evidence="3" id="KW-1185">Reference proteome</keyword>
<dbReference type="OrthoDB" id="7595400at2"/>
<dbReference type="RefSeq" id="WP_072558831.1">
    <property type="nucleotide sequence ID" value="NZ_CP018154.1"/>
</dbReference>
<evidence type="ECO:0000256" key="1">
    <source>
        <dbReference type="SAM" id="SignalP"/>
    </source>
</evidence>
<gene>
    <name evidence="2" type="ORF">LPB140_04450</name>
</gene>
<accession>A0A1L3JAL5</accession>
<dbReference type="EMBL" id="CP018154">
    <property type="protein sequence ID" value="APG62180.1"/>
    <property type="molecule type" value="Genomic_DNA"/>
</dbReference>
<protein>
    <submittedName>
        <fullName evidence="2">Uncharacterized protein</fullName>
    </submittedName>
</protein>
<dbReference type="KEGG" id="sphl:LPB140_04450"/>